<sequence length="604" mass="68639">MAVPAYKLPQVSASYVIAGQRCAETLLNCYCREVGMPEKATRICNLRDIGSWPVSIRLALAGKQVLEISMSRIKARIIVAVERYSDTANFIYLSSIYSKKTGESWMHQDWKGLAHLIIHDLAIKHNESFNEELLDQIEDSVSVTAEILEDDRRDTLPENPLEAYLCSEQSLIYGHPFHPAPKSRQGFSQNDLRKYSPEFGQGFPLHYFAVHENFVYQKTTIESDCAEIIAQMAPSEIRPNLPYILVPCHPWQAKWLLDNPLVRSAISQGKLKNIGSAGKHFYPTSSIRTLYQPENPYFYKFSLHVRLTNCIRKNAVYELESALQINKIMAGVMESISEKFPGVSILAEPAFLSVDLKEPDENTSREVTEGFGVILRKNFDKRHLDNGVTPLLAGALFGNHTLGCAYLRDIISALSEAEGQNSESTRIRWFSAYVQKVMYPILECYFAHGIVFEPHLQNVVIGLSDNRPTHVYLRDFEGVKLILESYPEDKLSGVSARTHESLWYSSEQGWNRICYCLFVNNFCEAIHQISLGDVHLERLLWQEVKHHLKHYQSRYGTALSEGRIDGLINGHAFPSKANLSNRFRMQADKLAGYMPLINPMGRLS</sequence>
<accession>A0ABX5MAH9</accession>
<dbReference type="Proteomes" id="UP000247780">
    <property type="component" value="Unassembled WGS sequence"/>
</dbReference>
<comment type="similarity">
    <text evidence="1">Belongs to the IucA/IucC family.</text>
</comment>
<keyword evidence="5" id="KW-1185">Reference proteome</keyword>
<dbReference type="Gene3D" id="1.10.150.640">
    <property type="entry name" value="AcsD, thumb domain, helical bundle"/>
    <property type="match status" value="1"/>
</dbReference>
<protein>
    <submittedName>
        <fullName evidence="4">Siderophore synthetase component</fullName>
    </submittedName>
</protein>
<dbReference type="RefSeq" id="WP_011634784.1">
    <property type="nucleotide sequence ID" value="NZ_FMTW01000027.1"/>
</dbReference>
<proteinExistence type="inferred from homology"/>
<dbReference type="EMBL" id="QICQ01000011">
    <property type="protein sequence ID" value="PXV81562.1"/>
    <property type="molecule type" value="Genomic_DNA"/>
</dbReference>
<comment type="caution">
    <text evidence="4">The sequence shown here is derived from an EMBL/GenBank/DDBJ whole genome shotgun (WGS) entry which is preliminary data.</text>
</comment>
<evidence type="ECO:0000313" key="4">
    <source>
        <dbReference type="EMBL" id="PXV81562.1"/>
    </source>
</evidence>
<gene>
    <name evidence="4" type="ORF">C8R14_1114</name>
</gene>
<dbReference type="Gene3D" id="1.10.510.40">
    <property type="match status" value="1"/>
</dbReference>
<dbReference type="PANTHER" id="PTHR34384">
    <property type="entry name" value="L-2,3-DIAMINOPROPANOATE--CITRATE LIGASE"/>
    <property type="match status" value="1"/>
</dbReference>
<dbReference type="PANTHER" id="PTHR34384:SF5">
    <property type="entry name" value="L-2,3-DIAMINOPROPANOATE--CITRATE LIGASE"/>
    <property type="match status" value="1"/>
</dbReference>
<dbReference type="Pfam" id="PF06276">
    <property type="entry name" value="FhuF"/>
    <property type="match status" value="1"/>
</dbReference>
<name>A0ABX5MAH9_9PROT</name>
<organism evidence="4 5">
    <name type="scientific">Nitrosomonas eutropha</name>
    <dbReference type="NCBI Taxonomy" id="916"/>
    <lineage>
        <taxon>Bacteria</taxon>
        <taxon>Pseudomonadati</taxon>
        <taxon>Pseudomonadota</taxon>
        <taxon>Betaproteobacteria</taxon>
        <taxon>Nitrosomonadales</taxon>
        <taxon>Nitrosomonadaceae</taxon>
        <taxon>Nitrosomonas</taxon>
    </lineage>
</organism>
<feature type="domain" description="Aerobactin siderophore biosynthesis IucA/IucC-like C-terminal" evidence="3">
    <location>
        <begin position="428"/>
        <end position="588"/>
    </location>
</feature>
<dbReference type="InterPro" id="IPR022770">
    <property type="entry name" value="IucA/IucC-like_C"/>
</dbReference>
<evidence type="ECO:0000259" key="3">
    <source>
        <dbReference type="Pfam" id="PF06276"/>
    </source>
</evidence>
<dbReference type="InterPro" id="IPR043033">
    <property type="entry name" value="PvsD/AcsD-like_thumb_beta"/>
</dbReference>
<reference evidence="4 5" key="1">
    <citation type="submission" date="2018-04" db="EMBL/GenBank/DDBJ databases">
        <title>Active sludge and wastewater microbial communities from Klosterneuburg, Austria.</title>
        <authorList>
            <person name="Wagner M."/>
        </authorList>
    </citation>
    <scope>NUCLEOTIDE SEQUENCE [LARGE SCALE GENOMIC DNA]</scope>
    <source>
        <strain evidence="4 5">Nm 57</strain>
    </source>
</reference>
<feature type="domain" description="Aerobactin siderophore biosynthesis IucA/IucC N-terminal" evidence="2">
    <location>
        <begin position="164"/>
        <end position="397"/>
    </location>
</feature>
<dbReference type="Gene3D" id="6.10.250.3370">
    <property type="match status" value="1"/>
</dbReference>
<dbReference type="InterPro" id="IPR043032">
    <property type="entry name" value="PvsD/AcsD-like_thumb_helix"/>
</dbReference>
<dbReference type="Gene3D" id="2.30.30.1240">
    <property type="entry name" value="AscD, thumb domain, four stranded beta-sheet"/>
    <property type="match status" value="1"/>
</dbReference>
<evidence type="ECO:0000256" key="1">
    <source>
        <dbReference type="ARBA" id="ARBA00007832"/>
    </source>
</evidence>
<dbReference type="InterPro" id="IPR007310">
    <property type="entry name" value="Aerobactin_biosyn_IucA/IucC_N"/>
</dbReference>
<evidence type="ECO:0000313" key="5">
    <source>
        <dbReference type="Proteomes" id="UP000247780"/>
    </source>
</evidence>
<dbReference type="Pfam" id="PF04183">
    <property type="entry name" value="IucA_IucC"/>
    <property type="match status" value="1"/>
</dbReference>
<dbReference type="InterPro" id="IPR037455">
    <property type="entry name" value="LucA/IucC-like"/>
</dbReference>
<evidence type="ECO:0000259" key="2">
    <source>
        <dbReference type="Pfam" id="PF04183"/>
    </source>
</evidence>